<evidence type="ECO:0000256" key="2">
    <source>
        <dbReference type="ARBA" id="ARBA00022737"/>
    </source>
</evidence>
<dbReference type="PANTHER" id="PTHR13817">
    <property type="entry name" value="TITIN"/>
    <property type="match status" value="1"/>
</dbReference>
<keyword evidence="4" id="KW-0325">Glycoprotein</keyword>
<keyword evidence="10" id="KW-1185">Reference proteome</keyword>
<dbReference type="CDD" id="cd00063">
    <property type="entry name" value="FN3"/>
    <property type="match status" value="3"/>
</dbReference>
<dbReference type="PANTHER" id="PTHR13817:SF166">
    <property type="entry name" value="NEURONAL IGCAM-RELATED"/>
    <property type="match status" value="1"/>
</dbReference>
<dbReference type="AlphaFoldDB" id="A0A158QHJ9"/>
<evidence type="ECO:0000256" key="3">
    <source>
        <dbReference type="ARBA" id="ARBA00023157"/>
    </source>
</evidence>
<evidence type="ECO:0000256" key="6">
    <source>
        <dbReference type="SAM" id="SignalP"/>
    </source>
</evidence>
<dbReference type="InterPro" id="IPR003961">
    <property type="entry name" value="FN3_dom"/>
</dbReference>
<sequence length="730" mass="80959">MIVPVVFCLLFSVSGQQPGQGFYSRNAPSNWILEKNSMTRKNSQARINQPPQDAAVLEGEDALFFCGVEGSPEPIVKFLLDGQSGKLSGETGKVIPLDGGGGSLLRLFKVSTRQNGIKVECFASNHVGNDKASAELKVYKYSDHVPSGFPKFVRPPQAQSVDAGKRLQLQCEAEGTPDLKFIWLKNEIPIKFNQQRLQALGYRGRYSYDASYDGSNIDIKKAVDWHCETVLTCIDSLSTPTILTESRTLELYWHRATHITRLLGVPLGQIVDSIGAGQRYKLGSMLNNKTFQLILGEIYGIYKDLKVRQLKMNTFYPPTIIEQQDKVEVRPGKGANLTCTATGNPKPQVKWLTDQEKPLTEAVDWKAILFLIDVTEPRDYICVANNSLGRVQHLVRVEIIDVPRAPVDLQVVERGPTFAILRWFPSRIDDDNQPDPTRPPPVPITSYTLIVTDLDADNGRQAKKRKITGISPRKIEADGYIHQKVLELKPDHRYTAEVYALGAQYGISDVSNQVTFKTLELPPSGPLLSIRATATSSDSISVSWKPPAEPNGKIIGYKVYYSTHLRNKLEQWQVIQTNKPHAVLKGLSYMATYYIRVSAFNSAGDGPLSDALPIIVNPGVPPQPLNFRGVSPSPTSIQLIWSPPELPHGMTILDYQLQCRPASEISATTLPQTPLAISIPAKHTGWTIKSLQSDTLYQVVLTARTQHGLGVPAKLEIRTLSNRKLKELVV</sequence>
<dbReference type="PROSITE" id="PS50835">
    <property type="entry name" value="IG_LIKE"/>
    <property type="match status" value="2"/>
</dbReference>
<dbReference type="Pfam" id="PF07679">
    <property type="entry name" value="I-set"/>
    <property type="match status" value="3"/>
</dbReference>
<accession>A0A158QHJ9</accession>
<dbReference type="SMART" id="SM00060">
    <property type="entry name" value="FN3"/>
    <property type="match status" value="3"/>
</dbReference>
<dbReference type="InterPro" id="IPR007110">
    <property type="entry name" value="Ig-like_dom"/>
</dbReference>
<dbReference type="InterPro" id="IPR013783">
    <property type="entry name" value="Ig-like_fold"/>
</dbReference>
<dbReference type="SMART" id="SM00409">
    <property type="entry name" value="IG"/>
    <property type="match status" value="2"/>
</dbReference>
<dbReference type="Proteomes" id="UP000278807">
    <property type="component" value="Unassembled WGS sequence"/>
</dbReference>
<feature type="chain" id="PRO_5043135419" evidence="6">
    <location>
        <begin position="16"/>
        <end position="730"/>
    </location>
</feature>
<name>A0A158QHJ9_RODNA</name>
<evidence type="ECO:0000256" key="1">
    <source>
        <dbReference type="ARBA" id="ARBA00022729"/>
    </source>
</evidence>
<keyword evidence="2" id="KW-0677">Repeat</keyword>
<reference evidence="11" key="1">
    <citation type="submission" date="2016-04" db="UniProtKB">
        <authorList>
            <consortium name="WormBaseParasite"/>
        </authorList>
    </citation>
    <scope>IDENTIFICATION</scope>
</reference>
<proteinExistence type="predicted"/>
<feature type="domain" description="Fibronectin type-III" evidence="8">
    <location>
        <begin position="405"/>
        <end position="521"/>
    </location>
</feature>
<dbReference type="InterPro" id="IPR013098">
    <property type="entry name" value="Ig_I-set"/>
</dbReference>
<dbReference type="SUPFAM" id="SSF49265">
    <property type="entry name" value="Fibronectin type III"/>
    <property type="match status" value="2"/>
</dbReference>
<feature type="signal peptide" evidence="6">
    <location>
        <begin position="1"/>
        <end position="15"/>
    </location>
</feature>
<keyword evidence="5" id="KW-0393">Immunoglobulin domain</keyword>
<protein>
    <submittedName>
        <fullName evidence="11">Protein-tyrosine-phosphatase</fullName>
    </submittedName>
</protein>
<evidence type="ECO:0000313" key="11">
    <source>
        <dbReference type="WBParaSite" id="HNAJ_0000755601-mRNA-1"/>
    </source>
</evidence>
<evidence type="ECO:0000256" key="5">
    <source>
        <dbReference type="ARBA" id="ARBA00023319"/>
    </source>
</evidence>
<dbReference type="InterPro" id="IPR036179">
    <property type="entry name" value="Ig-like_dom_sf"/>
</dbReference>
<keyword evidence="3" id="KW-1015">Disulfide bond</keyword>
<keyword evidence="1 6" id="KW-0732">Signal</keyword>
<dbReference type="InterPro" id="IPR003599">
    <property type="entry name" value="Ig_sub"/>
</dbReference>
<evidence type="ECO:0000256" key="4">
    <source>
        <dbReference type="ARBA" id="ARBA00023180"/>
    </source>
</evidence>
<dbReference type="EMBL" id="UZAE01012076">
    <property type="protein sequence ID" value="VDO03412.1"/>
    <property type="molecule type" value="Genomic_DNA"/>
</dbReference>
<dbReference type="InterPro" id="IPR036116">
    <property type="entry name" value="FN3_sf"/>
</dbReference>
<organism evidence="11">
    <name type="scientific">Rodentolepis nana</name>
    <name type="common">Dwarf tapeworm</name>
    <name type="synonym">Hymenolepis nana</name>
    <dbReference type="NCBI Taxonomy" id="102285"/>
    <lineage>
        <taxon>Eukaryota</taxon>
        <taxon>Metazoa</taxon>
        <taxon>Spiralia</taxon>
        <taxon>Lophotrochozoa</taxon>
        <taxon>Platyhelminthes</taxon>
        <taxon>Cestoda</taxon>
        <taxon>Eucestoda</taxon>
        <taxon>Cyclophyllidea</taxon>
        <taxon>Hymenolepididae</taxon>
        <taxon>Rodentolepis</taxon>
    </lineage>
</organism>
<feature type="domain" description="Ig-like" evidence="7">
    <location>
        <begin position="150"/>
        <end position="250"/>
    </location>
</feature>
<dbReference type="InterPro" id="IPR003598">
    <property type="entry name" value="Ig_sub2"/>
</dbReference>
<dbReference type="OrthoDB" id="10253954at2759"/>
<dbReference type="STRING" id="102285.A0A158QHJ9"/>
<evidence type="ECO:0000259" key="8">
    <source>
        <dbReference type="PROSITE" id="PS50853"/>
    </source>
</evidence>
<gene>
    <name evidence="9" type="ORF">HNAJ_LOCUS7552</name>
</gene>
<dbReference type="FunFam" id="2.60.40.10:FF:000036">
    <property type="entry name" value="receptor-type tyrosine-protein phosphatase delta isoform X1"/>
    <property type="match status" value="1"/>
</dbReference>
<evidence type="ECO:0000313" key="10">
    <source>
        <dbReference type="Proteomes" id="UP000278807"/>
    </source>
</evidence>
<evidence type="ECO:0000313" key="9">
    <source>
        <dbReference type="EMBL" id="VDO03412.1"/>
    </source>
</evidence>
<dbReference type="Pfam" id="PF00041">
    <property type="entry name" value="fn3"/>
    <property type="match status" value="2"/>
</dbReference>
<dbReference type="WBParaSite" id="HNAJ_0000755601-mRNA-1">
    <property type="protein sequence ID" value="HNAJ_0000755601-mRNA-1"/>
    <property type="gene ID" value="HNAJ_0000755601"/>
</dbReference>
<dbReference type="SMART" id="SM00408">
    <property type="entry name" value="IGc2"/>
    <property type="match status" value="2"/>
</dbReference>
<evidence type="ECO:0000259" key="7">
    <source>
        <dbReference type="PROSITE" id="PS50835"/>
    </source>
</evidence>
<dbReference type="SUPFAM" id="SSF48726">
    <property type="entry name" value="Immunoglobulin"/>
    <property type="match status" value="3"/>
</dbReference>
<feature type="domain" description="Ig-like" evidence="7">
    <location>
        <begin position="318"/>
        <end position="398"/>
    </location>
</feature>
<dbReference type="InterPro" id="IPR050964">
    <property type="entry name" value="Striated_Muscle_Regulatory"/>
</dbReference>
<reference evidence="9 10" key="2">
    <citation type="submission" date="2018-11" db="EMBL/GenBank/DDBJ databases">
        <authorList>
            <consortium name="Pathogen Informatics"/>
        </authorList>
    </citation>
    <scope>NUCLEOTIDE SEQUENCE [LARGE SCALE GENOMIC DNA]</scope>
</reference>
<dbReference type="Gene3D" id="2.60.40.10">
    <property type="entry name" value="Immunoglobulins"/>
    <property type="match status" value="6"/>
</dbReference>
<dbReference type="PROSITE" id="PS50853">
    <property type="entry name" value="FN3"/>
    <property type="match status" value="3"/>
</dbReference>
<feature type="domain" description="Fibronectin type-III" evidence="8">
    <location>
        <begin position="522"/>
        <end position="619"/>
    </location>
</feature>
<feature type="domain" description="Fibronectin type-III" evidence="8">
    <location>
        <begin position="621"/>
        <end position="723"/>
    </location>
</feature>